<evidence type="ECO:0008006" key="4">
    <source>
        <dbReference type="Google" id="ProtNLM"/>
    </source>
</evidence>
<keyword evidence="3" id="KW-1185">Reference proteome</keyword>
<dbReference type="EMBL" id="JBHRZT010000072">
    <property type="protein sequence ID" value="MFC3885477.1"/>
    <property type="molecule type" value="Genomic_DNA"/>
</dbReference>
<sequence length="46" mass="4862">MARGKNKVQKINNPDAAGLGIPEVAAQIEVTGSRNEKESRKGGGRK</sequence>
<comment type="caution">
    <text evidence="2">The sequence shown here is derived from an EMBL/GenBank/DDBJ whole genome shotgun (WGS) entry which is preliminary data.</text>
</comment>
<feature type="compositionally biased region" description="Basic and acidic residues" evidence="1">
    <location>
        <begin position="34"/>
        <end position="46"/>
    </location>
</feature>
<dbReference type="RefSeq" id="WP_377917898.1">
    <property type="nucleotide sequence ID" value="NZ_JBHRZT010000072.1"/>
</dbReference>
<evidence type="ECO:0000256" key="1">
    <source>
        <dbReference type="SAM" id="MobiDB-lite"/>
    </source>
</evidence>
<feature type="region of interest" description="Disordered" evidence="1">
    <location>
        <begin position="1"/>
        <end position="46"/>
    </location>
</feature>
<proteinExistence type="predicted"/>
<protein>
    <recommendedName>
        <fullName evidence="4">YuzL-like protein</fullName>
    </recommendedName>
</protein>
<dbReference type="Proteomes" id="UP001595752">
    <property type="component" value="Unassembled WGS sequence"/>
</dbReference>
<gene>
    <name evidence="2" type="ORF">ACFOU2_19180</name>
</gene>
<evidence type="ECO:0000313" key="2">
    <source>
        <dbReference type="EMBL" id="MFC3885477.1"/>
    </source>
</evidence>
<name>A0ABV8B8I6_9BACI</name>
<organism evidence="2 3">
    <name type="scientific">Bacillus songklensis</name>
    <dbReference type="NCBI Taxonomy" id="1069116"/>
    <lineage>
        <taxon>Bacteria</taxon>
        <taxon>Bacillati</taxon>
        <taxon>Bacillota</taxon>
        <taxon>Bacilli</taxon>
        <taxon>Bacillales</taxon>
        <taxon>Bacillaceae</taxon>
        <taxon>Bacillus</taxon>
    </lineage>
</organism>
<accession>A0ABV8B8I6</accession>
<reference evidence="3" key="1">
    <citation type="journal article" date="2019" name="Int. J. Syst. Evol. Microbiol.">
        <title>The Global Catalogue of Microorganisms (GCM) 10K type strain sequencing project: providing services to taxonomists for standard genome sequencing and annotation.</title>
        <authorList>
            <consortium name="The Broad Institute Genomics Platform"/>
            <consortium name="The Broad Institute Genome Sequencing Center for Infectious Disease"/>
            <person name="Wu L."/>
            <person name="Ma J."/>
        </authorList>
    </citation>
    <scope>NUCLEOTIDE SEQUENCE [LARGE SCALE GENOMIC DNA]</scope>
    <source>
        <strain evidence="3">CCUG 61889</strain>
    </source>
</reference>
<evidence type="ECO:0000313" key="3">
    <source>
        <dbReference type="Proteomes" id="UP001595752"/>
    </source>
</evidence>